<evidence type="ECO:0000256" key="13">
    <source>
        <dbReference type="ARBA" id="ARBA00023268"/>
    </source>
</evidence>
<keyword evidence="9" id="KW-0378">Hydrolase</keyword>
<feature type="domain" description="Penicillin-binding protein transpeptidase" evidence="18">
    <location>
        <begin position="350"/>
        <end position="587"/>
    </location>
</feature>
<dbReference type="InterPro" id="IPR001264">
    <property type="entry name" value="Glyco_trans_51"/>
</dbReference>
<keyword evidence="12 17" id="KW-0472">Membrane</keyword>
<evidence type="ECO:0000256" key="6">
    <source>
        <dbReference type="ARBA" id="ARBA00022670"/>
    </source>
</evidence>
<organism evidence="20 21">
    <name type="scientific">Salipaludibacillus aurantiacus</name>
    <dbReference type="NCBI Taxonomy" id="1601833"/>
    <lineage>
        <taxon>Bacteria</taxon>
        <taxon>Bacillati</taxon>
        <taxon>Bacillota</taxon>
        <taxon>Bacilli</taxon>
        <taxon>Bacillales</taxon>
        <taxon>Bacillaceae</taxon>
    </lineage>
</organism>
<comment type="catalytic activity">
    <reaction evidence="16">
        <text>[GlcNAc-(1-&gt;4)-Mur2Ac(oyl-L-Ala-gamma-D-Glu-L-Lys-D-Ala-D-Ala)](n)-di-trans,octa-cis-undecaprenyl diphosphate + beta-D-GlcNAc-(1-&gt;4)-Mur2Ac(oyl-L-Ala-gamma-D-Glu-L-Lys-D-Ala-D-Ala)-di-trans,octa-cis-undecaprenyl diphosphate = [GlcNAc-(1-&gt;4)-Mur2Ac(oyl-L-Ala-gamma-D-Glu-L-Lys-D-Ala-D-Ala)](n+1)-di-trans,octa-cis-undecaprenyl diphosphate + di-trans,octa-cis-undecaprenyl diphosphate + H(+)</text>
        <dbReference type="Rhea" id="RHEA:23708"/>
        <dbReference type="Rhea" id="RHEA-COMP:9602"/>
        <dbReference type="Rhea" id="RHEA-COMP:9603"/>
        <dbReference type="ChEBI" id="CHEBI:15378"/>
        <dbReference type="ChEBI" id="CHEBI:58405"/>
        <dbReference type="ChEBI" id="CHEBI:60033"/>
        <dbReference type="ChEBI" id="CHEBI:78435"/>
        <dbReference type="EC" id="2.4.99.28"/>
    </reaction>
</comment>
<keyword evidence="11" id="KW-0573">Peptidoglycan synthesis</keyword>
<dbReference type="InterPro" id="IPR012338">
    <property type="entry name" value="Beta-lactam/transpept-like"/>
</dbReference>
<evidence type="ECO:0000256" key="4">
    <source>
        <dbReference type="ARBA" id="ARBA00022475"/>
    </source>
</evidence>
<evidence type="ECO:0000256" key="10">
    <source>
        <dbReference type="ARBA" id="ARBA00022960"/>
    </source>
</evidence>
<dbReference type="FunFam" id="1.10.3810.10:FF:000001">
    <property type="entry name" value="Penicillin-binding protein 1A"/>
    <property type="match status" value="1"/>
</dbReference>
<dbReference type="GO" id="GO:0009002">
    <property type="term" value="F:serine-type D-Ala-D-Ala carboxypeptidase activity"/>
    <property type="evidence" value="ECO:0007669"/>
    <property type="project" value="UniProtKB-EC"/>
</dbReference>
<name>A0A1H9X909_9BACI</name>
<evidence type="ECO:0000313" key="20">
    <source>
        <dbReference type="EMBL" id="SES42612.1"/>
    </source>
</evidence>
<dbReference type="PANTHER" id="PTHR32282:SF11">
    <property type="entry name" value="PENICILLIN-BINDING PROTEIN 1B"/>
    <property type="match status" value="1"/>
</dbReference>
<comment type="similarity">
    <text evidence="2">In the C-terminal section; belongs to the transpeptidase family.</text>
</comment>
<evidence type="ECO:0000259" key="18">
    <source>
        <dbReference type="Pfam" id="PF00905"/>
    </source>
</evidence>
<dbReference type="GO" id="GO:0030288">
    <property type="term" value="C:outer membrane-bounded periplasmic space"/>
    <property type="evidence" value="ECO:0007669"/>
    <property type="project" value="TreeGrafter"/>
</dbReference>
<proteinExistence type="inferred from homology"/>
<evidence type="ECO:0000259" key="19">
    <source>
        <dbReference type="Pfam" id="PF00912"/>
    </source>
</evidence>
<dbReference type="Proteomes" id="UP000198571">
    <property type="component" value="Unassembled WGS sequence"/>
</dbReference>
<dbReference type="Pfam" id="PF00905">
    <property type="entry name" value="Transpeptidase"/>
    <property type="match status" value="1"/>
</dbReference>
<evidence type="ECO:0000256" key="15">
    <source>
        <dbReference type="ARBA" id="ARBA00034000"/>
    </source>
</evidence>
<feature type="transmembrane region" description="Helical" evidence="17">
    <location>
        <begin position="7"/>
        <end position="25"/>
    </location>
</feature>
<dbReference type="GO" id="GO:0005886">
    <property type="term" value="C:plasma membrane"/>
    <property type="evidence" value="ECO:0007669"/>
    <property type="project" value="UniProtKB-SubCell"/>
</dbReference>
<dbReference type="PANTHER" id="PTHR32282">
    <property type="entry name" value="BINDING PROTEIN TRANSPEPTIDASE, PUTATIVE-RELATED"/>
    <property type="match status" value="1"/>
</dbReference>
<comment type="catalytic activity">
    <reaction evidence="15">
        <text>Preferential cleavage: (Ac)2-L-Lys-D-Ala-|-D-Ala. Also transpeptidation of peptidyl-alanyl moieties that are N-acyl substituents of D-alanine.</text>
        <dbReference type="EC" id="3.4.16.4"/>
    </reaction>
</comment>
<sequence length="625" mass="70021">MAIMRIFIGNLFILIFISVFSLLFMEMTKELSSVQSFHHVLEESVALEDVRLSSNSLILDRHGNAISDVFTSENRISLPFEKIPTSVVNAFVAAEDQSFYEHPGFDLSGIARAFMVNVQSGSIEQGGSTITQQLARNLYLSHSQNYERKLSELLYSYQIERDFSKEEIMELYINSVYFSNGVYGIEAAANYYFGLSAQDLSLAQIAFLCAVPNNPSHYNPLTGKEAVHERKAWILQKMYEQGFLENDELETALEEEIVLHTFVKKDQYPDYVTYVLYELEQLISHEEGYAQRLRTSGNNEERADITASLKARVQEVLASGITIETALVPEIQAHTVSTVNDHLSHTDTQGAVSVIDHHSSEIVAITGGTSYNKFDFHRGFQAFRQPGSAIKPLLVFAPFLEETNAGINSIIDASPIKRGSYEPQNFGGAVYGKVPLEAAFKHSYNTAAVRILDMVGVEESFSYLNNFDFSRVTSEDQRLPAALGGFSMGMSVNEMTQAYTVFAAKGIYTPPKAIQTVKNAEGDILFKWAETSKEVWNEETINKMNKMLEKVTSEGTGRAARFNTQGYIGGKTGTTNDFQDLWFIGSSSQYTAGVWIGKDEPASLYRESENNLHTNLWREIMKGFH</sequence>
<keyword evidence="21" id="KW-1185">Reference proteome</keyword>
<reference evidence="21" key="1">
    <citation type="submission" date="2016-10" db="EMBL/GenBank/DDBJ databases">
        <authorList>
            <person name="Varghese N."/>
            <person name="Submissions S."/>
        </authorList>
    </citation>
    <scope>NUCLEOTIDE SEQUENCE [LARGE SCALE GENOMIC DNA]</scope>
    <source>
        <strain evidence="21">S9</strain>
    </source>
</reference>
<dbReference type="GO" id="GO:0071555">
    <property type="term" value="P:cell wall organization"/>
    <property type="evidence" value="ECO:0007669"/>
    <property type="project" value="UniProtKB-KW"/>
</dbReference>
<evidence type="ECO:0000256" key="7">
    <source>
        <dbReference type="ARBA" id="ARBA00022676"/>
    </source>
</evidence>
<dbReference type="Gene3D" id="3.40.710.10">
    <property type="entry name" value="DD-peptidase/beta-lactamase superfamily"/>
    <property type="match status" value="1"/>
</dbReference>
<evidence type="ECO:0000256" key="5">
    <source>
        <dbReference type="ARBA" id="ARBA00022645"/>
    </source>
</evidence>
<dbReference type="GO" id="GO:0008658">
    <property type="term" value="F:penicillin binding"/>
    <property type="evidence" value="ECO:0007669"/>
    <property type="project" value="InterPro"/>
</dbReference>
<dbReference type="Pfam" id="PF00912">
    <property type="entry name" value="Transgly"/>
    <property type="match status" value="1"/>
</dbReference>
<evidence type="ECO:0000256" key="3">
    <source>
        <dbReference type="ARBA" id="ARBA00007739"/>
    </source>
</evidence>
<dbReference type="SUPFAM" id="SSF56601">
    <property type="entry name" value="beta-lactamase/transpeptidase-like"/>
    <property type="match status" value="1"/>
</dbReference>
<evidence type="ECO:0000256" key="1">
    <source>
        <dbReference type="ARBA" id="ARBA00004236"/>
    </source>
</evidence>
<evidence type="ECO:0000256" key="8">
    <source>
        <dbReference type="ARBA" id="ARBA00022679"/>
    </source>
</evidence>
<dbReference type="Gene3D" id="1.10.3810.10">
    <property type="entry name" value="Biosynthetic peptidoglycan transglycosylase-like"/>
    <property type="match status" value="1"/>
</dbReference>
<comment type="similarity">
    <text evidence="3">In the N-terminal section; belongs to the glycosyltransferase 51 family.</text>
</comment>
<dbReference type="GO" id="GO:0008360">
    <property type="term" value="P:regulation of cell shape"/>
    <property type="evidence" value="ECO:0007669"/>
    <property type="project" value="UniProtKB-KW"/>
</dbReference>
<evidence type="ECO:0000256" key="11">
    <source>
        <dbReference type="ARBA" id="ARBA00022984"/>
    </source>
</evidence>
<evidence type="ECO:0000256" key="17">
    <source>
        <dbReference type="SAM" id="Phobius"/>
    </source>
</evidence>
<keyword evidence="14" id="KW-0961">Cell wall biogenesis/degradation</keyword>
<dbReference type="EMBL" id="FOGT01000029">
    <property type="protein sequence ID" value="SES42612.1"/>
    <property type="molecule type" value="Genomic_DNA"/>
</dbReference>
<dbReference type="AlphaFoldDB" id="A0A1H9X909"/>
<evidence type="ECO:0000313" key="21">
    <source>
        <dbReference type="Proteomes" id="UP000198571"/>
    </source>
</evidence>
<keyword evidence="6" id="KW-0645">Protease</keyword>
<protein>
    <submittedName>
        <fullName evidence="20">Penicillin-binding protein 1A</fullName>
    </submittedName>
</protein>
<dbReference type="InterPro" id="IPR001460">
    <property type="entry name" value="PCN-bd_Tpept"/>
</dbReference>
<dbReference type="InterPro" id="IPR050396">
    <property type="entry name" value="Glycosyltr_51/Transpeptidase"/>
</dbReference>
<keyword evidence="17" id="KW-1133">Transmembrane helix</keyword>
<dbReference type="InterPro" id="IPR036950">
    <property type="entry name" value="PBP_transglycosylase"/>
</dbReference>
<gene>
    <name evidence="20" type="ORF">SAMN05518684_12933</name>
</gene>
<comment type="subcellular location">
    <subcellularLocation>
        <location evidence="1">Cell membrane</location>
    </subcellularLocation>
</comment>
<keyword evidence="4" id="KW-1003">Cell membrane</keyword>
<evidence type="ECO:0000256" key="16">
    <source>
        <dbReference type="ARBA" id="ARBA00049902"/>
    </source>
</evidence>
<keyword evidence="13" id="KW-0511">Multifunctional enzyme</keyword>
<evidence type="ECO:0000256" key="2">
    <source>
        <dbReference type="ARBA" id="ARBA00007090"/>
    </source>
</evidence>
<dbReference type="GO" id="GO:0009252">
    <property type="term" value="P:peptidoglycan biosynthetic process"/>
    <property type="evidence" value="ECO:0007669"/>
    <property type="project" value="UniProtKB-KW"/>
</dbReference>
<evidence type="ECO:0000256" key="14">
    <source>
        <dbReference type="ARBA" id="ARBA00023316"/>
    </source>
</evidence>
<dbReference type="SUPFAM" id="SSF53955">
    <property type="entry name" value="Lysozyme-like"/>
    <property type="match status" value="1"/>
</dbReference>
<dbReference type="GO" id="GO:0008955">
    <property type="term" value="F:peptidoglycan glycosyltransferase activity"/>
    <property type="evidence" value="ECO:0007669"/>
    <property type="project" value="UniProtKB-EC"/>
</dbReference>
<keyword evidence="5" id="KW-0121">Carboxypeptidase</keyword>
<dbReference type="InterPro" id="IPR023346">
    <property type="entry name" value="Lysozyme-like_dom_sf"/>
</dbReference>
<dbReference type="GO" id="GO:0006508">
    <property type="term" value="P:proteolysis"/>
    <property type="evidence" value="ECO:0007669"/>
    <property type="project" value="UniProtKB-KW"/>
</dbReference>
<evidence type="ECO:0000256" key="9">
    <source>
        <dbReference type="ARBA" id="ARBA00022801"/>
    </source>
</evidence>
<dbReference type="STRING" id="1601833.SAMN05518684_12933"/>
<accession>A0A1H9X909</accession>
<keyword evidence="8" id="KW-0808">Transferase</keyword>
<keyword evidence="17" id="KW-0812">Transmembrane</keyword>
<evidence type="ECO:0000256" key="12">
    <source>
        <dbReference type="ARBA" id="ARBA00023136"/>
    </source>
</evidence>
<keyword evidence="10" id="KW-0133">Cell shape</keyword>
<feature type="domain" description="Glycosyl transferase family 51" evidence="19">
    <location>
        <begin position="64"/>
        <end position="238"/>
    </location>
</feature>
<keyword evidence="7" id="KW-0328">Glycosyltransferase</keyword>